<evidence type="ECO:0000256" key="4">
    <source>
        <dbReference type="ARBA" id="ARBA00022679"/>
    </source>
</evidence>
<evidence type="ECO:0000256" key="6">
    <source>
        <dbReference type="HAMAP-Rule" id="MF_00074"/>
    </source>
</evidence>
<keyword evidence="4 6" id="KW-0808">Transferase</keyword>
<evidence type="ECO:0000256" key="3">
    <source>
        <dbReference type="ARBA" id="ARBA00022603"/>
    </source>
</evidence>
<proteinExistence type="inferred from homology"/>
<comment type="catalytic activity">
    <reaction evidence="6">
        <text>guanosine(527) in 16S rRNA + S-adenosyl-L-methionine = N(7)-methylguanosine(527) in 16S rRNA + S-adenosyl-L-homocysteine</text>
        <dbReference type="Rhea" id="RHEA:42732"/>
        <dbReference type="Rhea" id="RHEA-COMP:10209"/>
        <dbReference type="Rhea" id="RHEA-COMP:10210"/>
        <dbReference type="ChEBI" id="CHEBI:57856"/>
        <dbReference type="ChEBI" id="CHEBI:59789"/>
        <dbReference type="ChEBI" id="CHEBI:74269"/>
        <dbReference type="ChEBI" id="CHEBI:74480"/>
        <dbReference type="EC" id="2.1.1.170"/>
    </reaction>
</comment>
<comment type="subcellular location">
    <subcellularLocation>
        <location evidence="6">Cytoplasm</location>
    </subcellularLocation>
</comment>
<feature type="binding site" evidence="6">
    <location>
        <position position="139"/>
    </location>
    <ligand>
        <name>S-adenosyl-L-methionine</name>
        <dbReference type="ChEBI" id="CHEBI:59789"/>
    </ligand>
</feature>
<dbReference type="GO" id="GO:0032259">
    <property type="term" value="P:methylation"/>
    <property type="evidence" value="ECO:0007669"/>
    <property type="project" value="UniProtKB-KW"/>
</dbReference>
<feature type="binding site" evidence="6">
    <location>
        <begin position="124"/>
        <end position="125"/>
    </location>
    <ligand>
        <name>S-adenosyl-L-methionine</name>
        <dbReference type="ChEBI" id="CHEBI:59789"/>
    </ligand>
</feature>
<evidence type="ECO:0000313" key="7">
    <source>
        <dbReference type="EMBL" id="MDO6416009.1"/>
    </source>
</evidence>
<keyword evidence="8" id="KW-1185">Reference proteome</keyword>
<dbReference type="Proteomes" id="UP001169764">
    <property type="component" value="Unassembled WGS sequence"/>
</dbReference>
<evidence type="ECO:0000313" key="8">
    <source>
        <dbReference type="Proteomes" id="UP001169764"/>
    </source>
</evidence>
<keyword evidence="3 6" id="KW-0489">Methyltransferase</keyword>
<organism evidence="7 8">
    <name type="scientific">Sphingomonas natans</name>
    <dbReference type="NCBI Taxonomy" id="3063330"/>
    <lineage>
        <taxon>Bacteria</taxon>
        <taxon>Pseudomonadati</taxon>
        <taxon>Pseudomonadota</taxon>
        <taxon>Alphaproteobacteria</taxon>
        <taxon>Sphingomonadales</taxon>
        <taxon>Sphingomonadaceae</taxon>
        <taxon>Sphingomonas</taxon>
    </lineage>
</organism>
<dbReference type="GO" id="GO:0008168">
    <property type="term" value="F:methyltransferase activity"/>
    <property type="evidence" value="ECO:0007669"/>
    <property type="project" value="UniProtKB-KW"/>
</dbReference>
<dbReference type="EMBL" id="JAUOTP010000008">
    <property type="protein sequence ID" value="MDO6416009.1"/>
    <property type="molecule type" value="Genomic_DNA"/>
</dbReference>
<dbReference type="EC" id="2.1.1.170" evidence="6"/>
<gene>
    <name evidence="6" type="primary">rsmG</name>
    <name evidence="7" type="ORF">Q4F19_16585</name>
</gene>
<evidence type="ECO:0000256" key="5">
    <source>
        <dbReference type="ARBA" id="ARBA00022691"/>
    </source>
</evidence>
<dbReference type="InterPro" id="IPR003682">
    <property type="entry name" value="rRNA_ssu_MeTfrase_G"/>
</dbReference>
<dbReference type="InterPro" id="IPR029063">
    <property type="entry name" value="SAM-dependent_MTases_sf"/>
</dbReference>
<comment type="caution">
    <text evidence="7">The sequence shown here is derived from an EMBL/GenBank/DDBJ whole genome shotgun (WGS) entry which is preliminary data.</text>
</comment>
<evidence type="ECO:0000256" key="1">
    <source>
        <dbReference type="ARBA" id="ARBA00022490"/>
    </source>
</evidence>
<dbReference type="PANTHER" id="PTHR31760:SF0">
    <property type="entry name" value="S-ADENOSYL-L-METHIONINE-DEPENDENT METHYLTRANSFERASES SUPERFAMILY PROTEIN"/>
    <property type="match status" value="1"/>
</dbReference>
<dbReference type="Gene3D" id="3.40.50.150">
    <property type="entry name" value="Vaccinia Virus protein VP39"/>
    <property type="match status" value="1"/>
</dbReference>
<dbReference type="HAMAP" id="MF_00074">
    <property type="entry name" value="16SrRNA_methyltr_G"/>
    <property type="match status" value="1"/>
</dbReference>
<comment type="similarity">
    <text evidence="6">Belongs to the methyltransferase superfamily. RNA methyltransferase RsmG family.</text>
</comment>
<comment type="caution">
    <text evidence="6">Lacks conserved residue(s) required for the propagation of feature annotation.</text>
</comment>
<feature type="binding site" evidence="6">
    <location>
        <position position="78"/>
    </location>
    <ligand>
        <name>S-adenosyl-L-methionine</name>
        <dbReference type="ChEBI" id="CHEBI:59789"/>
    </ligand>
</feature>
<reference evidence="7" key="1">
    <citation type="submission" date="2023-07" db="EMBL/GenBank/DDBJ databases">
        <authorList>
            <person name="Kim M."/>
        </authorList>
    </citation>
    <scope>NUCLEOTIDE SEQUENCE</scope>
    <source>
        <strain evidence="7">BIUV-7</strain>
    </source>
</reference>
<dbReference type="Pfam" id="PF02527">
    <property type="entry name" value="GidB"/>
    <property type="match status" value="1"/>
</dbReference>
<accession>A0ABT8YEC2</accession>
<keyword evidence="1 6" id="KW-0963">Cytoplasm</keyword>
<dbReference type="PANTHER" id="PTHR31760">
    <property type="entry name" value="S-ADENOSYL-L-METHIONINE-DEPENDENT METHYLTRANSFERASES SUPERFAMILY PROTEIN"/>
    <property type="match status" value="1"/>
</dbReference>
<keyword evidence="2 6" id="KW-0698">rRNA processing</keyword>
<keyword evidence="5 6" id="KW-0949">S-adenosyl-L-methionine</keyword>
<sequence length="208" mass="22275">MTEDDARALVAETVPRETFGRLEALVTLVAEENTRQNLVAPSTIPIMWSRHVLDSSQLLRLAGDTTGAWLDIGAGGGFPGLVIASLRDELTYLVEPRAKRAAFLSASAIALGVDHRTTILASRVETAPIDHPCAIISARAVASLPALLAMAARHATDDTLWLLPKGRSAAAEVAEARREWQGAFRLVPSLSDPDSAIVVARGIRRKRA</sequence>
<name>A0ABT8YEC2_9SPHN</name>
<protein>
    <recommendedName>
        <fullName evidence="6">Ribosomal RNA small subunit methyltransferase G</fullName>
        <ecNumber evidence="6">2.1.1.170</ecNumber>
    </recommendedName>
    <alternativeName>
        <fullName evidence="6">16S rRNA 7-methylguanosine methyltransferase</fullName>
        <shortName evidence="6">16S rRNA m7G methyltransferase</shortName>
    </alternativeName>
</protein>
<evidence type="ECO:0000256" key="2">
    <source>
        <dbReference type="ARBA" id="ARBA00022552"/>
    </source>
</evidence>
<dbReference type="RefSeq" id="WP_303544849.1">
    <property type="nucleotide sequence ID" value="NZ_JAUOTP010000008.1"/>
</dbReference>
<dbReference type="SUPFAM" id="SSF53335">
    <property type="entry name" value="S-adenosyl-L-methionine-dependent methyltransferases"/>
    <property type="match status" value="1"/>
</dbReference>
<comment type="function">
    <text evidence="6">Specifically methylates the N7 position of guanine in position 527 of 16S rRNA.</text>
</comment>
<feature type="binding site" evidence="6">
    <location>
        <position position="73"/>
    </location>
    <ligand>
        <name>S-adenosyl-L-methionine</name>
        <dbReference type="ChEBI" id="CHEBI:59789"/>
    </ligand>
</feature>